<dbReference type="NCBIfam" id="NF004833">
    <property type="entry name" value="PRK06185.1-1"/>
    <property type="match status" value="1"/>
</dbReference>
<feature type="domain" description="FAD-binding" evidence="2">
    <location>
        <begin position="15"/>
        <end position="333"/>
    </location>
</feature>
<accession>A0A8J7R0L9</accession>
<evidence type="ECO:0000256" key="1">
    <source>
        <dbReference type="ARBA" id="ARBA00023002"/>
    </source>
</evidence>
<dbReference type="Gene3D" id="3.50.50.60">
    <property type="entry name" value="FAD/NAD(P)-binding domain"/>
    <property type="match status" value="2"/>
</dbReference>
<dbReference type="EMBL" id="JAGIYY010000004">
    <property type="protein sequence ID" value="MBP0439745.1"/>
    <property type="molecule type" value="Genomic_DNA"/>
</dbReference>
<reference evidence="3" key="1">
    <citation type="submission" date="2021-03" db="EMBL/GenBank/DDBJ databases">
        <title>Genome sequencing and assembly of Tianweitania sediminis.</title>
        <authorList>
            <person name="Chhetri G."/>
        </authorList>
    </citation>
    <scope>NUCLEOTIDE SEQUENCE</scope>
    <source>
        <strain evidence="3">Z8</strain>
    </source>
</reference>
<organism evidence="3 4">
    <name type="scientific">Tianweitania sediminis</name>
    <dbReference type="NCBI Taxonomy" id="1502156"/>
    <lineage>
        <taxon>Bacteria</taxon>
        <taxon>Pseudomonadati</taxon>
        <taxon>Pseudomonadota</taxon>
        <taxon>Alphaproteobacteria</taxon>
        <taxon>Hyphomicrobiales</taxon>
        <taxon>Phyllobacteriaceae</taxon>
        <taxon>Tianweitania</taxon>
    </lineage>
</organism>
<evidence type="ECO:0000313" key="4">
    <source>
        <dbReference type="Proteomes" id="UP000666240"/>
    </source>
</evidence>
<protein>
    <submittedName>
        <fullName evidence="3">FAD-dependent oxidoreductase</fullName>
    </submittedName>
</protein>
<dbReference type="NCBIfam" id="NF004834">
    <property type="entry name" value="PRK06185.1-3"/>
    <property type="match status" value="1"/>
</dbReference>
<dbReference type="PANTHER" id="PTHR43476:SF5">
    <property type="entry name" value="FAD-DEPENDENT MONOOXYGENASE"/>
    <property type="match status" value="1"/>
</dbReference>
<dbReference type="GO" id="GO:0016491">
    <property type="term" value="F:oxidoreductase activity"/>
    <property type="evidence" value="ECO:0007669"/>
    <property type="project" value="UniProtKB-KW"/>
</dbReference>
<dbReference type="AlphaFoldDB" id="A0A8J7R0L9"/>
<dbReference type="InterPro" id="IPR050631">
    <property type="entry name" value="PheA/TfdB_FAD_monoxygenase"/>
</dbReference>
<evidence type="ECO:0000259" key="2">
    <source>
        <dbReference type="Pfam" id="PF01494"/>
    </source>
</evidence>
<dbReference type="PANTHER" id="PTHR43476">
    <property type="entry name" value="3-(3-HYDROXY-PHENYL)PROPIONATE/3-HYDROXYCINNAMIC ACID HYDROXYLASE"/>
    <property type="match status" value="1"/>
</dbReference>
<keyword evidence="4" id="KW-1185">Reference proteome</keyword>
<dbReference type="InterPro" id="IPR036188">
    <property type="entry name" value="FAD/NAD-bd_sf"/>
</dbReference>
<dbReference type="GO" id="GO:0071949">
    <property type="term" value="F:FAD binding"/>
    <property type="evidence" value="ECO:0007669"/>
    <property type="project" value="InterPro"/>
</dbReference>
<keyword evidence="1" id="KW-0560">Oxidoreductase</keyword>
<dbReference type="Pfam" id="PF01494">
    <property type="entry name" value="FAD_binding_3"/>
    <property type="match status" value="1"/>
</dbReference>
<dbReference type="SUPFAM" id="SSF51905">
    <property type="entry name" value="FAD/NAD(P)-binding domain"/>
    <property type="match status" value="1"/>
</dbReference>
<comment type="caution">
    <text evidence="3">The sequence shown here is derived from an EMBL/GenBank/DDBJ whole genome shotgun (WGS) entry which is preliminary data.</text>
</comment>
<dbReference type="Proteomes" id="UP000666240">
    <property type="component" value="Unassembled WGS sequence"/>
</dbReference>
<gene>
    <name evidence="3" type="ORF">J5Y06_13880</name>
</gene>
<name>A0A8J7R0L9_9HYPH</name>
<dbReference type="RefSeq" id="WP_209335775.1">
    <property type="nucleotide sequence ID" value="NZ_JAGIYY010000004.1"/>
</dbReference>
<sequence length="426" mass="46885">MITNVPAPDLPAAIDTTCCIAGGGPAGLMLGLLLARAGVPVVVLEKHRDFLRDFRGDTLHPSTLEVMEELGLGEALLSLPHQKLERVGAQFGDRHVPVADFRQLPVRHPFIALMPQWDFLSFLAAEASRHPHFQLNMDCEAVDLLRQNDRILGVRAQTATGAVEIKADLVVAADGRSSKLREKAGLDSTPLGAPIDVFWFRVGRAPTESADTAGQFASGQVLVRINRGDYWQCGYVIKKGAADRIRKAGIEQFRDRLQPLFPAGTDLQEDIRSWDDIKLLTVAVDRLERWYRPGFLAIGDAAHAMSPIGGVGINLAIQDAIAAANILVEPLLNKRLTVEDLRSVQRRRSLPTRVTQRAQILIQNRVLGPVLSATRALQPPWPLRLFSLVPLLQRMPARLIGMGARPEHVGARWRVLAERQGGEPNE</sequence>
<evidence type="ECO:0000313" key="3">
    <source>
        <dbReference type="EMBL" id="MBP0439745.1"/>
    </source>
</evidence>
<proteinExistence type="predicted"/>
<dbReference type="InterPro" id="IPR002938">
    <property type="entry name" value="FAD-bd"/>
</dbReference>
<dbReference type="PRINTS" id="PR00420">
    <property type="entry name" value="RNGMNOXGNASE"/>
</dbReference>